<feature type="region of interest" description="Disordered" evidence="1">
    <location>
        <begin position="1"/>
        <end position="76"/>
    </location>
</feature>
<feature type="non-terminal residue" evidence="2">
    <location>
        <position position="1"/>
    </location>
</feature>
<feature type="non-terminal residue" evidence="2">
    <location>
        <position position="223"/>
    </location>
</feature>
<feature type="compositionally biased region" description="Low complexity" evidence="1">
    <location>
        <begin position="57"/>
        <end position="76"/>
    </location>
</feature>
<feature type="compositionally biased region" description="Gly residues" evidence="1">
    <location>
        <begin position="1"/>
        <end position="11"/>
    </location>
</feature>
<feature type="compositionally biased region" description="Basic and acidic residues" evidence="1">
    <location>
        <begin position="195"/>
        <end position="216"/>
    </location>
</feature>
<evidence type="ECO:0000313" key="2">
    <source>
        <dbReference type="EMBL" id="ALD47938.1"/>
    </source>
</evidence>
<feature type="region of interest" description="Disordered" evidence="1">
    <location>
        <begin position="145"/>
        <end position="223"/>
    </location>
</feature>
<accession>A0A0M4J451</accession>
<protein>
    <submittedName>
        <fullName evidence="2">Adaptor protein complex 2 subunit alpha</fullName>
    </submittedName>
</protein>
<name>A0A0M4J451_9EUKA</name>
<dbReference type="EMBL" id="KP892606">
    <property type="protein sequence ID" value="ALD47938.1"/>
    <property type="molecule type" value="Genomic_DNA"/>
</dbReference>
<sequence>AVARRGGGGGRRPVAAVAGAVHAQRRRAVRGRDAADRRQDGVQRPPGPDGALLREQGAVPAAAAGDGPLALPSARGPGLAAAVDAAAATAALAKLPDRVQRAVWRRAAGQGELHGRLGAGADCRQAASQPEQVLCAARDRRRRLFPPLEAAGGQGAAEDLQAQDGAPRGGRGGARGARLRGRDEDGGAARRRPEHGKLCGRRVDGRQGRRAAERHSVGAHAAR</sequence>
<organism evidence="2">
    <name type="scientific">Gephyrocapsa oceanica</name>
    <dbReference type="NCBI Taxonomy" id="38817"/>
    <lineage>
        <taxon>Eukaryota</taxon>
        <taxon>Haptista</taxon>
        <taxon>Haptophyta</taxon>
        <taxon>Prymnesiophyceae</taxon>
        <taxon>Isochrysidales</taxon>
        <taxon>Noelaerhabdaceae</taxon>
        <taxon>Gephyrocapsa</taxon>
    </lineage>
</organism>
<gene>
    <name evidence="2" type="primary">AP2A</name>
</gene>
<reference evidence="2" key="1">
    <citation type="journal article" date="2015" name="Protist">
        <title>Losses, Expansions, and Novel Subunit Discovery of Adaptor Protein Complexes in Haptophyte Algae.</title>
        <authorList>
            <person name="Lee L.J.Y."/>
            <person name="Klute M.J."/>
            <person name="Herman E.K."/>
            <person name="Read B."/>
            <person name="Dacks J.B."/>
        </authorList>
    </citation>
    <scope>NUCLEOTIDE SEQUENCE</scope>
</reference>
<proteinExistence type="predicted"/>
<evidence type="ECO:0000256" key="1">
    <source>
        <dbReference type="SAM" id="MobiDB-lite"/>
    </source>
</evidence>
<feature type="compositionally biased region" description="Low complexity" evidence="1">
    <location>
        <begin position="12"/>
        <end position="22"/>
    </location>
</feature>
<dbReference type="AlphaFoldDB" id="A0A0M4J451"/>
<feature type="compositionally biased region" description="Basic and acidic residues" evidence="1">
    <location>
        <begin position="30"/>
        <end position="41"/>
    </location>
</feature>